<feature type="non-terminal residue" evidence="1">
    <location>
        <position position="1"/>
    </location>
</feature>
<reference evidence="1 2" key="1">
    <citation type="journal article" date="2018" name="Front. Plant Sci.">
        <title>Red Clover (Trifolium pratense) and Zigzag Clover (T. medium) - A Picture of Genomic Similarities and Differences.</title>
        <authorList>
            <person name="Dluhosova J."/>
            <person name="Istvanek J."/>
            <person name="Nedelnik J."/>
            <person name="Repkova J."/>
        </authorList>
    </citation>
    <scope>NUCLEOTIDE SEQUENCE [LARGE SCALE GENOMIC DNA]</scope>
    <source>
        <strain evidence="2">cv. 10/8</strain>
        <tissue evidence="1">Leaf</tissue>
    </source>
</reference>
<dbReference type="Proteomes" id="UP000265520">
    <property type="component" value="Unassembled WGS sequence"/>
</dbReference>
<dbReference type="AlphaFoldDB" id="A0A392R5M6"/>
<organism evidence="1 2">
    <name type="scientific">Trifolium medium</name>
    <dbReference type="NCBI Taxonomy" id="97028"/>
    <lineage>
        <taxon>Eukaryota</taxon>
        <taxon>Viridiplantae</taxon>
        <taxon>Streptophyta</taxon>
        <taxon>Embryophyta</taxon>
        <taxon>Tracheophyta</taxon>
        <taxon>Spermatophyta</taxon>
        <taxon>Magnoliopsida</taxon>
        <taxon>eudicotyledons</taxon>
        <taxon>Gunneridae</taxon>
        <taxon>Pentapetalae</taxon>
        <taxon>rosids</taxon>
        <taxon>fabids</taxon>
        <taxon>Fabales</taxon>
        <taxon>Fabaceae</taxon>
        <taxon>Papilionoideae</taxon>
        <taxon>50 kb inversion clade</taxon>
        <taxon>NPAAA clade</taxon>
        <taxon>Hologalegina</taxon>
        <taxon>IRL clade</taxon>
        <taxon>Trifolieae</taxon>
        <taxon>Trifolium</taxon>
    </lineage>
</organism>
<keyword evidence="2" id="KW-1185">Reference proteome</keyword>
<protein>
    <submittedName>
        <fullName evidence="1">Uncharacterized protein</fullName>
    </submittedName>
</protein>
<evidence type="ECO:0000313" key="1">
    <source>
        <dbReference type="EMBL" id="MCI31404.1"/>
    </source>
</evidence>
<dbReference type="EMBL" id="LXQA010186838">
    <property type="protein sequence ID" value="MCI31404.1"/>
    <property type="molecule type" value="Genomic_DNA"/>
</dbReference>
<proteinExistence type="predicted"/>
<evidence type="ECO:0000313" key="2">
    <source>
        <dbReference type="Proteomes" id="UP000265520"/>
    </source>
</evidence>
<accession>A0A392R5M6</accession>
<comment type="caution">
    <text evidence="1">The sequence shown here is derived from an EMBL/GenBank/DDBJ whole genome shotgun (WGS) entry which is preliminary data.</text>
</comment>
<name>A0A392R5M6_9FABA</name>
<sequence length="27" mass="2970">TNLVPTPYIIRIPTGYSVRPAETNVVV</sequence>